<protein>
    <submittedName>
        <fullName evidence="1">Uncharacterized protein</fullName>
    </submittedName>
</protein>
<dbReference type="RefSeq" id="WP_106300314.1">
    <property type="nucleotide sequence ID" value="NZ_PVWO01000023.1"/>
</dbReference>
<dbReference type="Proteomes" id="UP000238937">
    <property type="component" value="Unassembled WGS sequence"/>
</dbReference>
<accession>A0A2T1GLN7</accession>
<comment type="caution">
    <text evidence="1">The sequence shown here is derived from an EMBL/GenBank/DDBJ whole genome shotgun (WGS) entry which is preliminary data.</text>
</comment>
<proteinExistence type="predicted"/>
<keyword evidence="2" id="KW-1185">Reference proteome</keyword>
<dbReference type="AlphaFoldDB" id="A0A2T1GLN7"/>
<reference evidence="1 2" key="1">
    <citation type="submission" date="2018-03" db="EMBL/GenBank/DDBJ databases">
        <title>The ancient ancestry and fast evolution of plastids.</title>
        <authorList>
            <person name="Moore K.R."/>
            <person name="Magnabosco C."/>
            <person name="Momper L."/>
            <person name="Gold D.A."/>
            <person name="Bosak T."/>
            <person name="Fournier G.P."/>
        </authorList>
    </citation>
    <scope>NUCLEOTIDE SEQUENCE [LARGE SCALE GENOMIC DNA]</scope>
    <source>
        <strain evidence="1 2">CCALA 037</strain>
    </source>
</reference>
<evidence type="ECO:0000313" key="2">
    <source>
        <dbReference type="Proteomes" id="UP000238937"/>
    </source>
</evidence>
<gene>
    <name evidence="1" type="ORF">C7B77_03360</name>
</gene>
<dbReference type="EMBL" id="PVWO01000023">
    <property type="protein sequence ID" value="PSB58795.1"/>
    <property type="molecule type" value="Genomic_DNA"/>
</dbReference>
<sequence>MMKNTSYFDRDKFIHDVIELLKIKHSEELTQDDEDFEPVFASGTDERNSEEITSEEKARELLKQQDIRQFICPFIQGSTNDIFDLAKICLSALVTNVLLGKIAFPIEDKFISAAFFSLMVKQGIAIYCKGFE</sequence>
<name>A0A2T1GLN7_9CYAN</name>
<dbReference type="OrthoDB" id="8247919at2"/>
<evidence type="ECO:0000313" key="1">
    <source>
        <dbReference type="EMBL" id="PSB58795.1"/>
    </source>
</evidence>
<organism evidence="1 2">
    <name type="scientific">Chamaesiphon polymorphus CCALA 037</name>
    <dbReference type="NCBI Taxonomy" id="2107692"/>
    <lineage>
        <taxon>Bacteria</taxon>
        <taxon>Bacillati</taxon>
        <taxon>Cyanobacteriota</taxon>
        <taxon>Cyanophyceae</taxon>
        <taxon>Gomontiellales</taxon>
        <taxon>Chamaesiphonaceae</taxon>
        <taxon>Chamaesiphon</taxon>
    </lineage>
</organism>